<protein>
    <submittedName>
        <fullName evidence="1">Uncharacterized protein</fullName>
    </submittedName>
</protein>
<dbReference type="RefSeq" id="WP_098685544.1">
    <property type="nucleotide sequence ID" value="NZ_NVDU01000003.1"/>
</dbReference>
<name>A0A9X7BTA5_BACTU</name>
<comment type="caution">
    <text evidence="1">The sequence shown here is derived from an EMBL/GenBank/DDBJ whole genome shotgun (WGS) entry which is preliminary data.</text>
</comment>
<organism evidence="1 2">
    <name type="scientific">Bacillus thuringiensis</name>
    <dbReference type="NCBI Taxonomy" id="1428"/>
    <lineage>
        <taxon>Bacteria</taxon>
        <taxon>Bacillati</taxon>
        <taxon>Bacillota</taxon>
        <taxon>Bacilli</taxon>
        <taxon>Bacillales</taxon>
        <taxon>Bacillaceae</taxon>
        <taxon>Bacillus</taxon>
        <taxon>Bacillus cereus group</taxon>
    </lineage>
</organism>
<evidence type="ECO:0000313" key="2">
    <source>
        <dbReference type="Proteomes" id="UP000223366"/>
    </source>
</evidence>
<sequence>MTQNELVLEDTQQEKKIIRIYWVSVSPDSKTGFIEKIILPSDNELHFNHEKGNIDLEPLTSFLNYPCEFYKDNEYKWLQVFTGLGETDGIKHANFKTFENIERDKDDKK</sequence>
<proteinExistence type="predicted"/>
<accession>A0A9X7BTA5</accession>
<dbReference type="Proteomes" id="UP000223366">
    <property type="component" value="Unassembled WGS sequence"/>
</dbReference>
<gene>
    <name evidence="1" type="ORF">COK99_01200</name>
</gene>
<reference evidence="1 2" key="1">
    <citation type="submission" date="2017-09" db="EMBL/GenBank/DDBJ databases">
        <title>Large-scale bioinformatics analysis of Bacillus genomes uncovers conserved roles of natural products in bacterial physiology.</title>
        <authorList>
            <consortium name="Agbiome Team Llc"/>
            <person name="Bleich R.M."/>
            <person name="Grubbs K.J."/>
            <person name="Santa Maria K.C."/>
            <person name="Allen S.E."/>
            <person name="Farag S."/>
            <person name="Shank E.A."/>
            <person name="Bowers A."/>
        </authorList>
    </citation>
    <scope>NUCLEOTIDE SEQUENCE [LARGE SCALE GENOMIC DNA]</scope>
    <source>
        <strain evidence="1 2">AFS060060</strain>
    </source>
</reference>
<evidence type="ECO:0000313" key="1">
    <source>
        <dbReference type="EMBL" id="PFV35665.1"/>
    </source>
</evidence>
<dbReference type="EMBL" id="NVDU01000003">
    <property type="protein sequence ID" value="PFV35665.1"/>
    <property type="molecule type" value="Genomic_DNA"/>
</dbReference>
<dbReference type="AlphaFoldDB" id="A0A9X7BTA5"/>